<dbReference type="RefSeq" id="WP_074746282.1">
    <property type="nucleotide sequence ID" value="NZ_FNYS01000009.1"/>
</dbReference>
<name>A0A1H6VMZ7_9FLAO</name>
<comment type="similarity">
    <text evidence="1">Belongs to the metallo-dependent hydrolases superfamily. CpsB/CapC family.</text>
</comment>
<dbReference type="AlphaFoldDB" id="A0A1H6VMZ7"/>
<dbReference type="Gene3D" id="3.20.20.140">
    <property type="entry name" value="Metal-dependent hydrolases"/>
    <property type="match status" value="1"/>
</dbReference>
<evidence type="ECO:0000313" key="6">
    <source>
        <dbReference type="Proteomes" id="UP000183077"/>
    </source>
</evidence>
<dbReference type="EC" id="3.1.3.48" evidence="2"/>
<gene>
    <name evidence="5" type="ORF">SAMN04488018_10999</name>
</gene>
<dbReference type="EMBL" id="FNYS01000009">
    <property type="protein sequence ID" value="SEJ02060.1"/>
    <property type="molecule type" value="Genomic_DNA"/>
</dbReference>
<evidence type="ECO:0000256" key="3">
    <source>
        <dbReference type="ARBA" id="ARBA00022801"/>
    </source>
</evidence>
<dbReference type="PANTHER" id="PTHR39181">
    <property type="entry name" value="TYROSINE-PROTEIN PHOSPHATASE YWQE"/>
    <property type="match status" value="1"/>
</dbReference>
<dbReference type="InterPro" id="IPR016667">
    <property type="entry name" value="Caps_polysacc_synth_CpsB/CapC"/>
</dbReference>
<dbReference type="InterPro" id="IPR016195">
    <property type="entry name" value="Pol/histidinol_Pase-like"/>
</dbReference>
<dbReference type="Proteomes" id="UP000183077">
    <property type="component" value="Unassembled WGS sequence"/>
</dbReference>
<keyword evidence="3" id="KW-0378">Hydrolase</keyword>
<reference evidence="5 6" key="1">
    <citation type="submission" date="2016-10" db="EMBL/GenBank/DDBJ databases">
        <authorList>
            <person name="de Groot N.N."/>
        </authorList>
    </citation>
    <scope>NUCLEOTIDE SEQUENCE [LARGE SCALE GENOMIC DNA]</scope>
    <source>
        <strain evidence="5 6">DSM 23048</strain>
    </source>
</reference>
<dbReference type="GeneID" id="82257373"/>
<organism evidence="5 6">
    <name type="scientific">Myroides marinus</name>
    <dbReference type="NCBI Taxonomy" id="703342"/>
    <lineage>
        <taxon>Bacteria</taxon>
        <taxon>Pseudomonadati</taxon>
        <taxon>Bacteroidota</taxon>
        <taxon>Flavobacteriia</taxon>
        <taxon>Flavobacteriales</taxon>
        <taxon>Flavobacteriaceae</taxon>
        <taxon>Myroides</taxon>
    </lineage>
</organism>
<comment type="catalytic activity">
    <reaction evidence="4">
        <text>O-phospho-L-tyrosyl-[protein] + H2O = L-tyrosyl-[protein] + phosphate</text>
        <dbReference type="Rhea" id="RHEA:10684"/>
        <dbReference type="Rhea" id="RHEA-COMP:10136"/>
        <dbReference type="Rhea" id="RHEA-COMP:20101"/>
        <dbReference type="ChEBI" id="CHEBI:15377"/>
        <dbReference type="ChEBI" id="CHEBI:43474"/>
        <dbReference type="ChEBI" id="CHEBI:46858"/>
        <dbReference type="ChEBI" id="CHEBI:61978"/>
        <dbReference type="EC" id="3.1.3.48"/>
    </reaction>
</comment>
<dbReference type="GO" id="GO:0004725">
    <property type="term" value="F:protein tyrosine phosphatase activity"/>
    <property type="evidence" value="ECO:0007669"/>
    <property type="project" value="UniProtKB-EC"/>
</dbReference>
<accession>A0A1H6VMZ7</accession>
<dbReference type="GO" id="GO:0030145">
    <property type="term" value="F:manganese ion binding"/>
    <property type="evidence" value="ECO:0007669"/>
    <property type="project" value="InterPro"/>
</dbReference>
<dbReference type="SUPFAM" id="SSF89550">
    <property type="entry name" value="PHP domain-like"/>
    <property type="match status" value="1"/>
</dbReference>
<evidence type="ECO:0000256" key="4">
    <source>
        <dbReference type="ARBA" id="ARBA00051722"/>
    </source>
</evidence>
<evidence type="ECO:0000313" key="5">
    <source>
        <dbReference type="EMBL" id="SEJ02060.1"/>
    </source>
</evidence>
<evidence type="ECO:0000256" key="2">
    <source>
        <dbReference type="ARBA" id="ARBA00013064"/>
    </source>
</evidence>
<proteinExistence type="inferred from homology"/>
<sequence>MFGLFKSKPELKKLIPNNYVDIHSHLMFGIDDGAQTKDDTKIIIESMKSLGFEQAIATPHTTPLVWDNTKEGILAKYDEVLNVLPTEAESLQLRVASEYMMDESFLQRLQSEKLLTLKDNYVLVEMSYINPPIQLMDILFHLKSNGYEIVLAHPERYNFYHKNTEMYKKLKKAGCKFQMNLLSTTGYYGGHVLEAANYLLNNDMIDFVGSDIHHTKHIKGFEAKIQIKAVNNFEKAIANNVFFKK</sequence>
<dbReference type="PANTHER" id="PTHR39181:SF1">
    <property type="entry name" value="TYROSINE-PROTEIN PHOSPHATASE YWQE"/>
    <property type="match status" value="1"/>
</dbReference>
<dbReference type="PIRSF" id="PIRSF016557">
    <property type="entry name" value="Caps_synth_CpsB"/>
    <property type="match status" value="1"/>
</dbReference>
<dbReference type="Pfam" id="PF19567">
    <property type="entry name" value="CpsB_CapC"/>
    <property type="match status" value="1"/>
</dbReference>
<evidence type="ECO:0000256" key="1">
    <source>
        <dbReference type="ARBA" id="ARBA00005750"/>
    </source>
</evidence>
<protein>
    <recommendedName>
        <fullName evidence="2">protein-tyrosine-phosphatase</fullName>
        <ecNumber evidence="2">3.1.3.48</ecNumber>
    </recommendedName>
</protein>